<proteinExistence type="predicted"/>
<dbReference type="OrthoDB" id="377924at2759"/>
<evidence type="ECO:0000313" key="3">
    <source>
        <dbReference type="EMBL" id="EWC75799.1"/>
    </source>
</evidence>
<reference evidence="3 4" key="1">
    <citation type="submission" date="2013-02" db="EMBL/GenBank/DDBJ databases">
        <title>The Genome Sequence of Plasmodium falciparum UGT5.1.</title>
        <authorList>
            <consortium name="The Broad Institute Genome Sequencing Platform"/>
            <consortium name="The Broad Institute Genome Sequencing Center for Infectious Disease"/>
            <person name="Neafsey D."/>
            <person name="Cheeseman I."/>
            <person name="Volkman S."/>
            <person name="Adams J."/>
            <person name="Walker B."/>
            <person name="Young S.K."/>
            <person name="Zeng Q."/>
            <person name="Gargeya S."/>
            <person name="Fitzgerald M."/>
            <person name="Haas B."/>
            <person name="Abouelleil A."/>
            <person name="Alvarado L."/>
            <person name="Arachchi H.M."/>
            <person name="Berlin A.M."/>
            <person name="Chapman S.B."/>
            <person name="Dewar J."/>
            <person name="Goldberg J."/>
            <person name="Griggs A."/>
            <person name="Gujja S."/>
            <person name="Hansen M."/>
            <person name="Howarth C."/>
            <person name="Imamovic A."/>
            <person name="Larimer J."/>
            <person name="McCowan C."/>
            <person name="Murphy C."/>
            <person name="Neiman D."/>
            <person name="Pearson M."/>
            <person name="Priest M."/>
            <person name="Roberts A."/>
            <person name="Saif S."/>
            <person name="Shea T."/>
            <person name="Sisk P."/>
            <person name="Sykes S."/>
            <person name="Wortman J."/>
            <person name="Nusbaum C."/>
            <person name="Birren B."/>
        </authorList>
    </citation>
    <scope>NUCLEOTIDE SEQUENCE [LARGE SCALE GENOMIC DNA]</scope>
    <source>
        <strain evidence="3 4">UGT5.1</strain>
    </source>
</reference>
<keyword evidence="2" id="KW-0812">Transmembrane</keyword>
<protein>
    <submittedName>
        <fullName evidence="3">Uncharacterized protein</fullName>
    </submittedName>
</protein>
<keyword evidence="2" id="KW-1133">Transmembrane helix</keyword>
<gene>
    <name evidence="3" type="ORF">C923_03508</name>
</gene>
<evidence type="ECO:0000313" key="4">
    <source>
        <dbReference type="Proteomes" id="UP000030697"/>
    </source>
</evidence>
<feature type="coiled-coil region" evidence="1">
    <location>
        <begin position="838"/>
        <end position="865"/>
    </location>
</feature>
<dbReference type="EMBL" id="KE124621">
    <property type="protein sequence ID" value="EWC75799.1"/>
    <property type="molecule type" value="Genomic_DNA"/>
</dbReference>
<sequence>MIFSAVSSKCLAKNVRGNIYYVSFLRINTYNYSSIFDLILRKKKERICDDNKIINDNRGKEEGYNECNIKERILKCEVPIYNSNNKIKKKENISYIKNDVHKDKKCSDGFELISDDNIYNNKLYILRYIKYLQINDDINKYRFISKHIINNVYKFRYNEILFILKIFCKRKYKNLLLLQCFSEYFYWLCKLKKSNKTNISYYLYFCSRFNYIPTIKYVDEYLDTFLCYEKWVPGMNFFSLNMIEEETNDCAKDIKYIINVLYFLNMCNLKKKKELFDTLLYMCIYNINDLTVKNTFLLLKILITNIENDKYDISVFSTIHKNIERHINSLEDLDFHNYMNIIFYNNINPDATFFRFIHNYIDKKDIRISSNSMLAILKIMKKYNNKDHVMFKKMARIMIDNFFNYTYDQILYVLKIFIQLNYFSQDFFNYLFKAFISSGVNDLVWNKLPDENSKEKKKIQGIIKNKYLLNDLYIDNNNNNNNNNSNYIVNRYEDVLKEKKKKVKEDEKINYENLKTCNSYDKKVFPFDETYVGENKNNEIYVERDNLLHNDKTLQNNNHHYNNISHFDNEKRDIPNNILCNNILNKINNKYDNFTNDPTKSFGNTSLYINIVEEKKDDKHKKINEISHLPLHLNIIKSKMKIDSSNIIPNNMPMEDNNIYRKVTYDILYIQMHIYLFIYLGICGYRNIQALDMLSKKIQHYLYIIYNKQHDISDDNIEKKKKKNDGIKLISFSYAINKMKEDYNNNFYLLSQEHKNILLHDDMKSIQIRNNLGNRELLKDKQKIGYKENYIHMCNDNIDSKKKNKKKKEKYISNVYQDDQKNIFINQLKKSCLHFVYNKNEKLDLEKLEKRKKKKKKKLKEEKNDNMNVMKYMNVENFRRSKSINTNNMNDTVCKNVSIIKKRNTEKIEQKKKTLAECYSGHPAFIRLHNRKLFRRYFNGMYKSELYLEKIKRKKTKKGNEMNKKRKGDLRLKKYRKIKTLRNTILKRYGYIFKNKYNLVSRYINDYVYNDKEKNKCLKEETFVDMILKRNEIHIDDCLFINYNILCNISMKNLMKKKFCNFISRSNEITSDEYIIQNDYYNKKQEYYKHDIIKWIYRYINNCNIFFKNNNNKKGQLINEYDIKKLDICIKEFNSDMKEEEEEEKKKKKKNNNNKLLISLKNISLICEACTNLYYYNNNLYDVLLYHMLKIIDRFYNNIGEYVKENLICNHDKSNINMHKNFKNNNINLPGDMSIIQDRFEENIIYNNMLCDDKSDEENKILHKEINVHNNNNNNNNISNNNISNNNISNNNISNNNISNNNISNNYISNNNNYYYFSKLHICLFKNVWKFLICHIQVNHFIKNILENDIRYNTFEKLIDIYTHKYFYYNIKNIIYIINYINSSNIVYTNNKKYSFVYVFFINYFNISVIINKLFLFNKIIYMMSQMCYPKNVEHIKKKFNIILYDISYLYYIYTKTLLNFQKEIEIKNRRISTDNIKHIVSNDDIHNLFSCINFYIIFLYILKKNINEQKEYFINPTTERIMESNDMMITWDDLKIEKNIHPQNNLYVHTNNIVTYEKMQELKNDDHNSIMDHHYIFKIMLHCINLIRYSNISNDKINNNEQKKKNIYIFTLIRFYYIFKTFYRNKKLLYNIIEQNYDDFFPLFIIKILNKKKIKQIYIPQLFSMDRCIATHNKKQFIHGLITNHFAPFFKKS</sequence>
<feature type="transmembrane region" description="Helical" evidence="2">
    <location>
        <begin position="1486"/>
        <end position="1503"/>
    </location>
</feature>
<feature type="coiled-coil region" evidence="1">
    <location>
        <begin position="1123"/>
        <end position="1159"/>
    </location>
</feature>
<accession>W7JLN2</accession>
<evidence type="ECO:0000256" key="2">
    <source>
        <dbReference type="SAM" id="Phobius"/>
    </source>
</evidence>
<keyword evidence="2" id="KW-0472">Membrane</keyword>
<name>W7JLN2_PLAFA</name>
<feature type="transmembrane region" description="Helical" evidence="2">
    <location>
        <begin position="1396"/>
        <end position="1417"/>
    </location>
</feature>
<organism evidence="3 4">
    <name type="scientific">Plasmodium falciparum UGT5.1</name>
    <dbReference type="NCBI Taxonomy" id="1237627"/>
    <lineage>
        <taxon>Eukaryota</taxon>
        <taxon>Sar</taxon>
        <taxon>Alveolata</taxon>
        <taxon>Apicomplexa</taxon>
        <taxon>Aconoidasida</taxon>
        <taxon>Haemosporida</taxon>
        <taxon>Plasmodiidae</taxon>
        <taxon>Plasmodium</taxon>
        <taxon>Plasmodium (Laverania)</taxon>
    </lineage>
</organism>
<dbReference type="Proteomes" id="UP000030697">
    <property type="component" value="Unassembled WGS sequence"/>
</dbReference>
<keyword evidence="1" id="KW-0175">Coiled coil</keyword>
<evidence type="ECO:0000256" key="1">
    <source>
        <dbReference type="SAM" id="Coils"/>
    </source>
</evidence>